<evidence type="ECO:0000256" key="8">
    <source>
        <dbReference type="ARBA" id="ARBA00022729"/>
    </source>
</evidence>
<dbReference type="GO" id="GO:0009506">
    <property type="term" value="C:plasmodesma"/>
    <property type="evidence" value="ECO:0007669"/>
    <property type="project" value="TreeGrafter"/>
</dbReference>
<evidence type="ECO:0000256" key="14">
    <source>
        <dbReference type="ARBA" id="ARBA00023170"/>
    </source>
</evidence>
<evidence type="ECO:0000256" key="7">
    <source>
        <dbReference type="ARBA" id="ARBA00022692"/>
    </source>
</evidence>
<comment type="similarity">
    <text evidence="3">In the C-terminal section; belongs to the protein kinase superfamily. Ser/Thr protein kinase family.</text>
</comment>
<dbReference type="PANTHER" id="PTHR27003:SF359">
    <property type="entry name" value="SERINE_THREONINE-PROTEIN KINASE UNC-51-RELATED"/>
    <property type="match status" value="1"/>
</dbReference>
<dbReference type="FunFam" id="1.10.510.10:FF:000240">
    <property type="entry name" value="Lectin-domain containing receptor kinase A4.3"/>
    <property type="match status" value="1"/>
</dbReference>
<dbReference type="PROSITE" id="PS51126">
    <property type="entry name" value="DILUTE"/>
    <property type="match status" value="1"/>
</dbReference>
<dbReference type="GO" id="GO:0005886">
    <property type="term" value="C:plasma membrane"/>
    <property type="evidence" value="ECO:0007669"/>
    <property type="project" value="UniProtKB-SubCell"/>
</dbReference>
<comment type="subcellular location">
    <subcellularLocation>
        <location evidence="1">Cell membrane</location>
        <topology evidence="1">Single-pass type I membrane protein</topology>
    </subcellularLocation>
</comment>
<evidence type="ECO:0000256" key="2">
    <source>
        <dbReference type="ARBA" id="ARBA00008536"/>
    </source>
</evidence>
<dbReference type="PROSITE" id="PS50011">
    <property type="entry name" value="PROTEIN_KINASE_DOM"/>
    <property type="match status" value="2"/>
</dbReference>
<keyword evidence="20" id="KW-1185">Reference proteome</keyword>
<evidence type="ECO:0000259" key="17">
    <source>
        <dbReference type="PROSITE" id="PS50011"/>
    </source>
</evidence>
<dbReference type="InterPro" id="IPR011009">
    <property type="entry name" value="Kinase-like_dom_sf"/>
</dbReference>
<keyword evidence="9 16" id="KW-0547">Nucleotide-binding</keyword>
<feature type="binding site" evidence="16">
    <location>
        <position position="56"/>
    </location>
    <ligand>
        <name>ATP</name>
        <dbReference type="ChEBI" id="CHEBI:30616"/>
    </ligand>
</feature>
<evidence type="ECO:0000256" key="4">
    <source>
        <dbReference type="ARBA" id="ARBA00022475"/>
    </source>
</evidence>
<feature type="domain" description="Dilute" evidence="18">
    <location>
        <begin position="676"/>
        <end position="965"/>
    </location>
</feature>
<comment type="similarity">
    <text evidence="2">In the N-terminal section; belongs to the leguminous lectin family.</text>
</comment>
<dbReference type="PROSITE" id="PS00108">
    <property type="entry name" value="PROTEIN_KINASE_ST"/>
    <property type="match status" value="2"/>
</dbReference>
<gene>
    <name evidence="19" type="ORF">LSALG_LOCUS9605</name>
</gene>
<name>A0AA35YDT4_LACSI</name>
<keyword evidence="15" id="KW-0325">Glycoprotein</keyword>
<keyword evidence="6" id="KW-0808">Transferase</keyword>
<dbReference type="AlphaFoldDB" id="A0AA35YDT4"/>
<keyword evidence="7" id="KW-0812">Transmembrane</keyword>
<sequence length="1019" mass="116762">MSSSAANLQTYQIPLEDIRQATNNFDSKYQIGDGGYGIVYIGQLTIWSEELSVAIKRLNKDGHQGSDEFYKELEMVPTFNHPNIISFIGYCEEAGEMIIVYEYAANGSLDRHIQITSKRRHLSWGQRLKICLGAAKGLDYLHSAIDDDRRVIHRDVKSGNILLDDNLEAKISDFGLSRYGPVNQKETKLVTPAAGTNYYIDPVYAQRGRLSKESDVYSFGVVLFEMSSGMLCYNRKRFGNAKEQYLLDLVRCYYDEQEDDGLNKLIDPIIKGHIDMASFHMFNEIAHECINLDVTKRPTMKRIIDRIQEALNIQSPQYRTTSSELHPKNYLIPLHEIHLATDDFSPNRLIGSGGFSVVYKGQLSEPWHNHTAAIKRLRLQNCQGKNEFLKDFELIAGFHHKNIISLIGYCDEGNENILIYEYAKYGSLDHYIHDTNKMRCMTWTQRLQICIGAARGLNHLHSGLGDHKRVIHGDVKSDNILLDGNLVAKICDFGFSKLRYRNQQHTQLITNVEGNQFYLDPVYMESGILGKESDVYSFGVVLFEILSGTLVYRECRFGDDEPEFLMSLVRRYSGKPERLIDPHIREQIDNRSFDTFNEIAYQCISFKLKERPTMDKVVERIEEALDIQMEENVAVLCECVVVEVGFSYGKPVAAYTIYKCLLHWKTLEDERTPVFDKLIHNILSAIEDGDNNNQMAYWISNASTLLFLIHQSIRKRPLLSRPYGRFSMGSRSSDSSGETDEIEDEVQEVEAKYPALLFKKRLIACLNKMYDVIHSNLKKQLGSLLALCIQAPPGSEGMGISRCSFGKHPHINPWQGIVDCLNNLLNTLKENFVPQKIVQKIFTQTFSYINLKIFNSLLLRRESCSFKNGEYMKSGLIELEIWCSQAEDEYTGSSWDELKPVREAIGFLTLTQKDHISYQEITNDLCPILSLQQLHRMCTLYWDENGNTPRVSHDVISIMRILMTEESSNFSNNSFLIEDRSSMTFSIDDLTTSLQVKDYANVKPSAELSKNPTFQFLYN</sequence>
<evidence type="ECO:0000313" key="20">
    <source>
        <dbReference type="Proteomes" id="UP001177003"/>
    </source>
</evidence>
<keyword evidence="10" id="KW-0418">Kinase</keyword>
<evidence type="ECO:0000256" key="12">
    <source>
        <dbReference type="ARBA" id="ARBA00022989"/>
    </source>
</evidence>
<evidence type="ECO:0000256" key="13">
    <source>
        <dbReference type="ARBA" id="ARBA00023136"/>
    </source>
</evidence>
<dbReference type="EMBL" id="OX465077">
    <property type="protein sequence ID" value="CAI9269223.1"/>
    <property type="molecule type" value="Genomic_DNA"/>
</dbReference>
<dbReference type="SMART" id="SM00220">
    <property type="entry name" value="S_TKc"/>
    <property type="match status" value="2"/>
</dbReference>
<organism evidence="19 20">
    <name type="scientific">Lactuca saligna</name>
    <name type="common">Willowleaf lettuce</name>
    <dbReference type="NCBI Taxonomy" id="75948"/>
    <lineage>
        <taxon>Eukaryota</taxon>
        <taxon>Viridiplantae</taxon>
        <taxon>Streptophyta</taxon>
        <taxon>Embryophyta</taxon>
        <taxon>Tracheophyta</taxon>
        <taxon>Spermatophyta</taxon>
        <taxon>Magnoliopsida</taxon>
        <taxon>eudicotyledons</taxon>
        <taxon>Gunneridae</taxon>
        <taxon>Pentapetalae</taxon>
        <taxon>asterids</taxon>
        <taxon>campanulids</taxon>
        <taxon>Asterales</taxon>
        <taxon>Asteraceae</taxon>
        <taxon>Cichorioideae</taxon>
        <taxon>Cichorieae</taxon>
        <taxon>Lactucinae</taxon>
        <taxon>Lactuca</taxon>
    </lineage>
</organism>
<dbReference type="GO" id="GO:0002229">
    <property type="term" value="P:defense response to oomycetes"/>
    <property type="evidence" value="ECO:0007669"/>
    <property type="project" value="UniProtKB-ARBA"/>
</dbReference>
<feature type="domain" description="Protein kinase" evidence="17">
    <location>
        <begin position="344"/>
        <end position="625"/>
    </location>
</feature>
<keyword evidence="5" id="KW-0723">Serine/threonine-protein kinase</keyword>
<dbReference type="FunFam" id="3.30.200.20:FF:000039">
    <property type="entry name" value="receptor-like protein kinase FERONIA"/>
    <property type="match status" value="2"/>
</dbReference>
<evidence type="ECO:0000256" key="5">
    <source>
        <dbReference type="ARBA" id="ARBA00022527"/>
    </source>
</evidence>
<evidence type="ECO:0000259" key="18">
    <source>
        <dbReference type="PROSITE" id="PS51126"/>
    </source>
</evidence>
<dbReference type="GO" id="GO:0005524">
    <property type="term" value="F:ATP binding"/>
    <property type="evidence" value="ECO:0007669"/>
    <property type="project" value="UniProtKB-UniRule"/>
</dbReference>
<proteinExistence type="inferred from homology"/>
<dbReference type="Gene3D" id="1.10.510.10">
    <property type="entry name" value="Transferase(Phosphotransferase) domain 1"/>
    <property type="match status" value="2"/>
</dbReference>
<dbReference type="InterPro" id="IPR002710">
    <property type="entry name" value="Dilute_dom"/>
</dbReference>
<evidence type="ECO:0000256" key="16">
    <source>
        <dbReference type="PROSITE-ProRule" id="PRU10141"/>
    </source>
</evidence>
<keyword evidence="13" id="KW-0472">Membrane</keyword>
<protein>
    <recommendedName>
        <fullName evidence="21">Protein kinase domain-containing protein</fullName>
    </recommendedName>
</protein>
<dbReference type="InterPro" id="IPR017441">
    <property type="entry name" value="Protein_kinase_ATP_BS"/>
</dbReference>
<evidence type="ECO:0000256" key="1">
    <source>
        <dbReference type="ARBA" id="ARBA00004251"/>
    </source>
</evidence>
<dbReference type="PROSITE" id="PS00107">
    <property type="entry name" value="PROTEIN_KINASE_ATP"/>
    <property type="match status" value="2"/>
</dbReference>
<dbReference type="InterPro" id="IPR001245">
    <property type="entry name" value="Ser-Thr/Tyr_kinase_cat_dom"/>
</dbReference>
<keyword evidence="4" id="KW-1003">Cell membrane</keyword>
<dbReference type="SMART" id="SM01132">
    <property type="entry name" value="DIL"/>
    <property type="match status" value="1"/>
</dbReference>
<keyword evidence="11 16" id="KW-0067">ATP-binding</keyword>
<evidence type="ECO:0000256" key="6">
    <source>
        <dbReference type="ARBA" id="ARBA00022679"/>
    </source>
</evidence>
<evidence type="ECO:0008006" key="21">
    <source>
        <dbReference type="Google" id="ProtNLM"/>
    </source>
</evidence>
<dbReference type="InterPro" id="IPR008271">
    <property type="entry name" value="Ser/Thr_kinase_AS"/>
</dbReference>
<dbReference type="GO" id="GO:0004714">
    <property type="term" value="F:transmembrane receptor protein tyrosine kinase activity"/>
    <property type="evidence" value="ECO:0007669"/>
    <property type="project" value="InterPro"/>
</dbReference>
<evidence type="ECO:0000256" key="15">
    <source>
        <dbReference type="ARBA" id="ARBA00023180"/>
    </source>
</evidence>
<feature type="binding site" evidence="16">
    <location>
        <position position="375"/>
    </location>
    <ligand>
        <name>ATP</name>
        <dbReference type="ChEBI" id="CHEBI:30616"/>
    </ligand>
</feature>
<dbReference type="PANTHER" id="PTHR27003">
    <property type="entry name" value="OS07G0166700 PROTEIN"/>
    <property type="match status" value="1"/>
</dbReference>
<dbReference type="InterPro" id="IPR000719">
    <property type="entry name" value="Prot_kinase_dom"/>
</dbReference>
<dbReference type="Proteomes" id="UP001177003">
    <property type="component" value="Chromosome 1"/>
</dbReference>
<keyword evidence="14" id="KW-0675">Receptor</keyword>
<dbReference type="Pfam" id="PF07714">
    <property type="entry name" value="PK_Tyr_Ser-Thr"/>
    <property type="match status" value="2"/>
</dbReference>
<dbReference type="SUPFAM" id="SSF56112">
    <property type="entry name" value="Protein kinase-like (PK-like)"/>
    <property type="match status" value="2"/>
</dbReference>
<keyword evidence="12" id="KW-1133">Transmembrane helix</keyword>
<evidence type="ECO:0000256" key="9">
    <source>
        <dbReference type="ARBA" id="ARBA00022741"/>
    </source>
</evidence>
<accession>A0AA35YDT4</accession>
<keyword evidence="8" id="KW-0732">Signal</keyword>
<evidence type="ECO:0000256" key="11">
    <source>
        <dbReference type="ARBA" id="ARBA00022840"/>
    </source>
</evidence>
<reference evidence="19" key="1">
    <citation type="submission" date="2023-04" db="EMBL/GenBank/DDBJ databases">
        <authorList>
            <person name="Vijverberg K."/>
            <person name="Xiong W."/>
            <person name="Schranz E."/>
        </authorList>
    </citation>
    <scope>NUCLEOTIDE SEQUENCE</scope>
</reference>
<evidence type="ECO:0000313" key="19">
    <source>
        <dbReference type="EMBL" id="CAI9269223.1"/>
    </source>
</evidence>
<feature type="domain" description="Protein kinase" evidence="17">
    <location>
        <begin position="25"/>
        <end position="311"/>
    </location>
</feature>
<dbReference type="Gene3D" id="3.30.200.20">
    <property type="entry name" value="Phosphorylase Kinase, domain 1"/>
    <property type="match status" value="2"/>
</dbReference>
<dbReference type="InterPro" id="IPR045272">
    <property type="entry name" value="ANXUR1/2-like"/>
</dbReference>
<dbReference type="Pfam" id="PF01843">
    <property type="entry name" value="DIL"/>
    <property type="match status" value="1"/>
</dbReference>
<evidence type="ECO:0000256" key="10">
    <source>
        <dbReference type="ARBA" id="ARBA00022777"/>
    </source>
</evidence>
<dbReference type="GO" id="GO:0004674">
    <property type="term" value="F:protein serine/threonine kinase activity"/>
    <property type="evidence" value="ECO:0007669"/>
    <property type="project" value="UniProtKB-KW"/>
</dbReference>
<evidence type="ECO:0000256" key="3">
    <source>
        <dbReference type="ARBA" id="ARBA00010217"/>
    </source>
</evidence>